<dbReference type="SUPFAM" id="SSF50044">
    <property type="entry name" value="SH3-domain"/>
    <property type="match status" value="1"/>
</dbReference>
<feature type="compositionally biased region" description="Polar residues" evidence="8">
    <location>
        <begin position="351"/>
        <end position="360"/>
    </location>
</feature>
<dbReference type="GO" id="GO:0006911">
    <property type="term" value="P:phagocytosis, engulfment"/>
    <property type="evidence" value="ECO:0007669"/>
    <property type="project" value="TreeGrafter"/>
</dbReference>
<feature type="compositionally biased region" description="Polar residues" evidence="8">
    <location>
        <begin position="440"/>
        <end position="458"/>
    </location>
</feature>
<keyword evidence="5 7" id="KW-0175">Coiled coil</keyword>
<dbReference type="PANTHER" id="PTHR46514">
    <property type="entry name" value="AMPHIPHYSIN"/>
    <property type="match status" value="1"/>
</dbReference>
<evidence type="ECO:0000256" key="4">
    <source>
        <dbReference type="ARBA" id="ARBA00022490"/>
    </source>
</evidence>
<dbReference type="GO" id="GO:0012505">
    <property type="term" value="C:endomembrane system"/>
    <property type="evidence" value="ECO:0007669"/>
    <property type="project" value="UniProtKB-SubCell"/>
</dbReference>
<organism evidence="10 11">
    <name type="scientific">Geotrypetes seraphini</name>
    <name type="common">Gaboon caecilian</name>
    <name type="synonym">Caecilia seraphini</name>
    <dbReference type="NCBI Taxonomy" id="260995"/>
    <lineage>
        <taxon>Eukaryota</taxon>
        <taxon>Metazoa</taxon>
        <taxon>Chordata</taxon>
        <taxon>Craniata</taxon>
        <taxon>Vertebrata</taxon>
        <taxon>Euteleostomi</taxon>
        <taxon>Amphibia</taxon>
        <taxon>Gymnophiona</taxon>
        <taxon>Geotrypetes</taxon>
    </lineage>
</organism>
<feature type="compositionally biased region" description="Polar residues" evidence="8">
    <location>
        <begin position="484"/>
        <end position="520"/>
    </location>
</feature>
<evidence type="ECO:0000256" key="8">
    <source>
        <dbReference type="SAM" id="MobiDB-lite"/>
    </source>
</evidence>
<evidence type="ECO:0000313" key="10">
    <source>
        <dbReference type="Proteomes" id="UP000515159"/>
    </source>
</evidence>
<proteinExistence type="predicted"/>
<dbReference type="InterPro" id="IPR027267">
    <property type="entry name" value="AH/BAR_dom_sf"/>
</dbReference>
<dbReference type="Gene3D" id="1.20.1270.60">
    <property type="entry name" value="Arfaptin homology (AH) domain/BAR domain"/>
    <property type="match status" value="1"/>
</dbReference>
<dbReference type="Pfam" id="PF03114">
    <property type="entry name" value="BAR"/>
    <property type="match status" value="1"/>
</dbReference>
<evidence type="ECO:0000256" key="5">
    <source>
        <dbReference type="ARBA" id="ARBA00023054"/>
    </source>
</evidence>
<evidence type="ECO:0000256" key="6">
    <source>
        <dbReference type="ARBA" id="ARBA00023136"/>
    </source>
</evidence>
<dbReference type="RefSeq" id="XP_033795860.1">
    <property type="nucleotide sequence ID" value="XM_033939969.1"/>
</dbReference>
<feature type="compositionally biased region" description="Basic and acidic residues" evidence="8">
    <location>
        <begin position="466"/>
        <end position="483"/>
    </location>
</feature>
<evidence type="ECO:0000256" key="1">
    <source>
        <dbReference type="ARBA" id="ARBA00004308"/>
    </source>
</evidence>
<sequence length="648" mass="72787">MAEAKAGGAGMFAKNVQKRIIRAQEKVLQKLGKTMETKDEHFDLCADNFSKQQKEGNKLYQDLRMLLCASNTMHRASKDLSKTLQEIFQPYWDVTDDLKSIVENNDLLWKDYEEKLSDQAVTIMENYKDQFHEVKERIAKRARKLVDYDIARHHLEALQNAKKKDEIKIAKAAEEFNKAQTVFENLNRELREELPVLYNSRIACYITIFQNISNLRDIFYKEMSKLNHDLYDMMSKLEAQHSNKVFIIKGVSNRRSLVISSPLSPSNTFFAASENSFDQTLTSPIAIRSNNDMDSFSTVKENILTSSKPSITQKVAIEGTPDMELSEEKTTESTIISEADSPLIAEAELKTSVSDGNVQPSSNDSSVEEDDDGETKTDFSKTSTEGNSEAEGSSCDHTTKVEVLSLDDHEDSPDVDARGVLLKEELTKSQLCNEMPPLQEPSSSSTDKVNPRGSLQTHDLQDDSSQSERSKKLAEESITDEKAVQSSLSLTSNEASQSTEYRSDPSATLMANNNQTQATATEGFKRSSDYEDVPSKDERVEEVRHSTDLIQKQVVPDSADDSFSDDTKEKSIQAPGFLYKVEAIQAYTSENAGHLQLKEGDIVLVIPNAEEQADSFLTGVKEQDWKEDSLLHQKGCFPEYVTKRIVSD</sequence>
<dbReference type="GO" id="GO:0071800">
    <property type="term" value="P:podosome assembly"/>
    <property type="evidence" value="ECO:0007669"/>
    <property type="project" value="TreeGrafter"/>
</dbReference>
<keyword evidence="3" id="KW-0728">SH3 domain</keyword>
<evidence type="ECO:0000256" key="3">
    <source>
        <dbReference type="ARBA" id="ARBA00022443"/>
    </source>
</evidence>
<feature type="region of interest" description="Disordered" evidence="8">
    <location>
        <begin position="313"/>
        <end position="568"/>
    </location>
</feature>
<accession>A0A6P8QJ34</accession>
<protein>
    <submittedName>
        <fullName evidence="11">Bridging integrator 2</fullName>
    </submittedName>
</protein>
<dbReference type="Proteomes" id="UP000515159">
    <property type="component" value="Chromosome 3"/>
</dbReference>
<dbReference type="SUPFAM" id="SSF103657">
    <property type="entry name" value="BAR/IMD domain-like"/>
    <property type="match status" value="1"/>
</dbReference>
<dbReference type="KEGG" id="gsh:117358259"/>
<dbReference type="InterPro" id="IPR004148">
    <property type="entry name" value="BAR_dom"/>
</dbReference>
<evidence type="ECO:0000313" key="11">
    <source>
        <dbReference type="RefSeq" id="XP_033795860.1"/>
    </source>
</evidence>
<dbReference type="InParanoid" id="A0A6P8QJ34"/>
<dbReference type="CTD" id="51411"/>
<dbReference type="FunFam" id="1.20.1270.60:FF:000013">
    <property type="entry name" value="Amphiphysin isoform 2"/>
    <property type="match status" value="1"/>
</dbReference>
<feature type="domain" description="BAR" evidence="9">
    <location>
        <begin position="27"/>
        <end position="243"/>
    </location>
</feature>
<dbReference type="InterPro" id="IPR003005">
    <property type="entry name" value="Amphiphysin"/>
</dbReference>
<evidence type="ECO:0000259" key="9">
    <source>
        <dbReference type="PROSITE" id="PS51021"/>
    </source>
</evidence>
<keyword evidence="6" id="KW-0472">Membrane</keyword>
<dbReference type="GO" id="GO:0002102">
    <property type="term" value="C:podosome"/>
    <property type="evidence" value="ECO:0007669"/>
    <property type="project" value="TreeGrafter"/>
</dbReference>
<dbReference type="GO" id="GO:0005737">
    <property type="term" value="C:cytoplasm"/>
    <property type="evidence" value="ECO:0007669"/>
    <property type="project" value="UniProtKB-SubCell"/>
</dbReference>
<name>A0A6P8QJ34_GEOSA</name>
<dbReference type="GO" id="GO:0097320">
    <property type="term" value="P:plasma membrane tubulation"/>
    <property type="evidence" value="ECO:0007669"/>
    <property type="project" value="TreeGrafter"/>
</dbReference>
<gene>
    <name evidence="11" type="primary">BIN2</name>
</gene>
<feature type="compositionally biased region" description="Polar residues" evidence="8">
    <location>
        <begin position="380"/>
        <end position="391"/>
    </location>
</feature>
<feature type="compositionally biased region" description="Basic and acidic residues" evidence="8">
    <location>
        <begin position="523"/>
        <end position="547"/>
    </location>
</feature>
<dbReference type="GO" id="GO:0001891">
    <property type="term" value="C:phagocytic cup"/>
    <property type="evidence" value="ECO:0007669"/>
    <property type="project" value="TreeGrafter"/>
</dbReference>
<dbReference type="GO" id="GO:0005543">
    <property type="term" value="F:phospholipid binding"/>
    <property type="evidence" value="ECO:0007669"/>
    <property type="project" value="TreeGrafter"/>
</dbReference>
<dbReference type="GeneID" id="117358259"/>
<dbReference type="PRINTS" id="PR01251">
    <property type="entry name" value="AMPHIPHYSIN"/>
</dbReference>
<keyword evidence="4" id="KW-0963">Cytoplasm</keyword>
<reference evidence="11" key="1">
    <citation type="submission" date="2025-08" db="UniProtKB">
        <authorList>
            <consortium name="RefSeq"/>
        </authorList>
    </citation>
    <scope>IDENTIFICATION</scope>
</reference>
<dbReference type="OrthoDB" id="446293at2759"/>
<dbReference type="Gene3D" id="2.30.30.40">
    <property type="entry name" value="SH3 Domains"/>
    <property type="match status" value="1"/>
</dbReference>
<evidence type="ECO:0000256" key="2">
    <source>
        <dbReference type="ARBA" id="ARBA00004496"/>
    </source>
</evidence>
<dbReference type="AlphaFoldDB" id="A0A6P8QJ34"/>
<feature type="compositionally biased region" description="Basic and acidic residues" evidence="8">
    <location>
        <begin position="415"/>
        <end position="427"/>
    </location>
</feature>
<evidence type="ECO:0000256" key="7">
    <source>
        <dbReference type="SAM" id="Coils"/>
    </source>
</evidence>
<dbReference type="InterPro" id="IPR036028">
    <property type="entry name" value="SH3-like_dom_sf"/>
</dbReference>
<dbReference type="PANTHER" id="PTHR46514:SF1">
    <property type="entry name" value="BRIDGING INTEGRATOR 2"/>
    <property type="match status" value="1"/>
</dbReference>
<feature type="coiled-coil region" evidence="7">
    <location>
        <begin position="155"/>
        <end position="189"/>
    </location>
</feature>
<keyword evidence="10" id="KW-1185">Reference proteome</keyword>
<dbReference type="SMART" id="SM00721">
    <property type="entry name" value="BAR"/>
    <property type="match status" value="1"/>
</dbReference>
<dbReference type="PROSITE" id="PS51021">
    <property type="entry name" value="BAR"/>
    <property type="match status" value="1"/>
</dbReference>
<comment type="subcellular location">
    <subcellularLocation>
        <location evidence="2">Cytoplasm</location>
    </subcellularLocation>
    <subcellularLocation>
        <location evidence="1">Endomembrane system</location>
    </subcellularLocation>
</comment>
<dbReference type="FunCoup" id="A0A6P8QJ34">
    <property type="interactions" value="178"/>
</dbReference>